<gene>
    <name evidence="2" type="ORF">A3843_12990</name>
</gene>
<evidence type="ECO:0000256" key="1">
    <source>
        <dbReference type="SAM" id="Phobius"/>
    </source>
</evidence>
<dbReference type="RefSeq" id="WP_028480904.1">
    <property type="nucleotide sequence ID" value="NZ_LVVZ01000019.1"/>
</dbReference>
<dbReference type="OrthoDB" id="9804637at2"/>
<comment type="caution">
    <text evidence="2">The sequence shown here is derived from an EMBL/GenBank/DDBJ whole genome shotgun (WGS) entry which is preliminary data.</text>
</comment>
<proteinExistence type="predicted"/>
<dbReference type="EMBL" id="LVVZ01000019">
    <property type="protein sequence ID" value="OKL43549.1"/>
    <property type="molecule type" value="Genomic_DNA"/>
</dbReference>
<evidence type="ECO:0000313" key="3">
    <source>
        <dbReference type="Proteomes" id="UP000185783"/>
    </source>
</evidence>
<feature type="transmembrane region" description="Helical" evidence="1">
    <location>
        <begin position="54"/>
        <end position="72"/>
    </location>
</feature>
<dbReference type="InterPro" id="IPR009935">
    <property type="entry name" value="DUF1467"/>
</dbReference>
<evidence type="ECO:0000313" key="2">
    <source>
        <dbReference type="EMBL" id="OKL43549.1"/>
    </source>
</evidence>
<organism evidence="2 3">
    <name type="scientific">Pseudovibrio exalbescens</name>
    <dbReference type="NCBI Taxonomy" id="197461"/>
    <lineage>
        <taxon>Bacteria</taxon>
        <taxon>Pseudomonadati</taxon>
        <taxon>Pseudomonadota</taxon>
        <taxon>Alphaproteobacteria</taxon>
        <taxon>Hyphomicrobiales</taxon>
        <taxon>Stappiaceae</taxon>
        <taxon>Pseudovibrio</taxon>
    </lineage>
</organism>
<reference evidence="2 3" key="1">
    <citation type="submission" date="2016-03" db="EMBL/GenBank/DDBJ databases">
        <title>Genome sequence of Nesiotobacter sp. nov., a moderately halophilic alphaproteobacterium isolated from the Yellow Sea, China.</title>
        <authorList>
            <person name="Zhang G."/>
            <person name="Zhang R."/>
        </authorList>
    </citation>
    <scope>NUCLEOTIDE SEQUENCE [LARGE SCALE GENOMIC DNA]</scope>
    <source>
        <strain evidence="2 3">WB1-6</strain>
    </source>
</reference>
<protein>
    <submittedName>
        <fullName evidence="2">Uncharacterized protein</fullName>
    </submittedName>
</protein>
<keyword evidence="1" id="KW-0472">Membrane</keyword>
<dbReference type="STRING" id="197461.A3843_12990"/>
<accession>A0A1U7JFN5</accession>
<keyword evidence="3" id="KW-1185">Reference proteome</keyword>
<keyword evidence="1" id="KW-1133">Transmembrane helix</keyword>
<feature type="transmembrane region" description="Helical" evidence="1">
    <location>
        <begin position="7"/>
        <end position="26"/>
    </location>
</feature>
<dbReference type="Pfam" id="PF07330">
    <property type="entry name" value="DUF1467"/>
    <property type="match status" value="1"/>
</dbReference>
<dbReference type="Proteomes" id="UP000185783">
    <property type="component" value="Unassembled WGS sequence"/>
</dbReference>
<dbReference type="AlphaFoldDB" id="A0A1U7JFN5"/>
<name>A0A1U7JFN5_9HYPH</name>
<sequence length="89" mass="10089">MSLALALAIYFMMWWILFLAVLPFGVRTQDEAGEEVVPGSAESAPARPWMLRKVIANTIVTSVLFAAIYYIIESGLGTRFMRYADQFMY</sequence>
<keyword evidence="1" id="KW-0812">Transmembrane</keyword>